<protein>
    <submittedName>
        <fullName evidence="2">Uncharacterized protein</fullName>
    </submittedName>
</protein>
<name>A0ABN8ZDW0_RANTA</name>
<feature type="compositionally biased region" description="Polar residues" evidence="1">
    <location>
        <begin position="227"/>
        <end position="240"/>
    </location>
</feature>
<feature type="region of interest" description="Disordered" evidence="1">
    <location>
        <begin position="118"/>
        <end position="240"/>
    </location>
</feature>
<accession>A0ABN8ZDW0</accession>
<feature type="compositionally biased region" description="Basic and acidic residues" evidence="1">
    <location>
        <begin position="368"/>
        <end position="377"/>
    </location>
</feature>
<evidence type="ECO:0000313" key="2">
    <source>
        <dbReference type="EMBL" id="CAI9171924.1"/>
    </source>
</evidence>
<evidence type="ECO:0000313" key="3">
    <source>
        <dbReference type="Proteomes" id="UP001176941"/>
    </source>
</evidence>
<keyword evidence="3" id="KW-1185">Reference proteome</keyword>
<reference evidence="2" key="1">
    <citation type="submission" date="2023-04" db="EMBL/GenBank/DDBJ databases">
        <authorList>
            <consortium name="ELIXIR-Norway"/>
        </authorList>
    </citation>
    <scope>NUCLEOTIDE SEQUENCE [LARGE SCALE GENOMIC DNA]</scope>
</reference>
<dbReference type="EMBL" id="OX459967">
    <property type="protein sequence ID" value="CAI9171924.1"/>
    <property type="molecule type" value="Genomic_DNA"/>
</dbReference>
<gene>
    <name evidence="2" type="ORF">MRATA1EN1_LOCUS20886</name>
</gene>
<feature type="region of interest" description="Disordered" evidence="1">
    <location>
        <begin position="314"/>
        <end position="383"/>
    </location>
</feature>
<organism evidence="2 3">
    <name type="scientific">Rangifer tarandus platyrhynchus</name>
    <name type="common">Svalbard reindeer</name>
    <dbReference type="NCBI Taxonomy" id="3082113"/>
    <lineage>
        <taxon>Eukaryota</taxon>
        <taxon>Metazoa</taxon>
        <taxon>Chordata</taxon>
        <taxon>Craniata</taxon>
        <taxon>Vertebrata</taxon>
        <taxon>Euteleostomi</taxon>
        <taxon>Mammalia</taxon>
        <taxon>Eutheria</taxon>
        <taxon>Laurasiatheria</taxon>
        <taxon>Artiodactyla</taxon>
        <taxon>Ruminantia</taxon>
        <taxon>Pecora</taxon>
        <taxon>Cervidae</taxon>
        <taxon>Odocoileinae</taxon>
        <taxon>Rangifer</taxon>
    </lineage>
</organism>
<proteinExistence type="predicted"/>
<evidence type="ECO:0000256" key="1">
    <source>
        <dbReference type="SAM" id="MobiDB-lite"/>
    </source>
</evidence>
<feature type="region of interest" description="Disordered" evidence="1">
    <location>
        <begin position="260"/>
        <end position="288"/>
    </location>
</feature>
<dbReference type="Proteomes" id="UP001176941">
    <property type="component" value="Chromosome 31"/>
</dbReference>
<sequence>MEKGQEETLEGGGNVLWLHHGGGFNGASPSFWPEVSFQRLLWPLLLVYHGRATGEQDGCQGLVFVRLQEQVGRPCGLSPLHLVEAGMPGVQLPSCQEGDLGVCGSRCTVMLPGTAWDLPPAPESKGIAAETGPLPSRGSELDPGLGEAGKRFPAGLQVTPARDGGPAGLLPCHELPPTATFRNAPRKKFRESPGGATEAPAFRSGPVVRPASMPDTSCASALPLPPASSNASLTTPLDASPQQLQEASCLRVLLTSAPRAGRASQQQYPRPPPLPVSTLSPKRPCSVPQGFCSRSPSWVTGRGRGTPGALLLPALPHGRSPGSRLTLPHGRPPPPQPHHVRAEPVLLPHAESGNSVRHALASPVTSESKTDRDEDIRPGGGGL</sequence>